<evidence type="ECO:0000259" key="2">
    <source>
        <dbReference type="Pfam" id="PF03070"/>
    </source>
</evidence>
<accession>A7DWK2</accession>
<dbReference type="SUPFAM" id="SSF48613">
    <property type="entry name" value="Heme oxygenase-like"/>
    <property type="match status" value="1"/>
</dbReference>
<evidence type="ECO:0000313" key="3">
    <source>
        <dbReference type="EMBL" id="CAM34358.1"/>
    </source>
</evidence>
<name>A7DWK2_STRTE</name>
<dbReference type="PANTHER" id="PTHR43198">
    <property type="entry name" value="BIFUNCTIONAL TH2 PROTEIN"/>
    <property type="match status" value="1"/>
</dbReference>
<comment type="pathway">
    <text evidence="1">Cofactor biosynthesis; thiamine diphosphate biosynthesis.</text>
</comment>
<dbReference type="GO" id="GO:0005829">
    <property type="term" value="C:cytosol"/>
    <property type="evidence" value="ECO:0007669"/>
    <property type="project" value="TreeGrafter"/>
</dbReference>
<evidence type="ECO:0000256" key="1">
    <source>
        <dbReference type="ARBA" id="ARBA00004948"/>
    </source>
</evidence>
<dbReference type="InterPro" id="IPR004305">
    <property type="entry name" value="Thiaminase-2/PQQC"/>
</dbReference>
<dbReference type="Pfam" id="PF03070">
    <property type="entry name" value="TENA_THI-4"/>
    <property type="match status" value="1"/>
</dbReference>
<dbReference type="EMBL" id="AM492533">
    <property type="protein sequence ID" value="CAM34358.1"/>
    <property type="molecule type" value="Genomic_DNA"/>
</dbReference>
<dbReference type="Gene3D" id="1.20.910.10">
    <property type="entry name" value="Heme oxygenase-like"/>
    <property type="match status" value="1"/>
</dbReference>
<proteinExistence type="predicted"/>
<dbReference type="PANTHER" id="PTHR43198:SF2">
    <property type="entry name" value="SI:CH1073-67J19.1-RELATED"/>
    <property type="match status" value="1"/>
</dbReference>
<protein>
    <submittedName>
        <fullName evidence="3">Putative transcriptional regulator</fullName>
    </submittedName>
</protein>
<organism evidence="3">
    <name type="scientific">Streptomyces tendae</name>
    <dbReference type="NCBI Taxonomy" id="1932"/>
    <lineage>
        <taxon>Bacteria</taxon>
        <taxon>Bacillati</taxon>
        <taxon>Actinomycetota</taxon>
        <taxon>Actinomycetes</taxon>
        <taxon>Kitasatosporales</taxon>
        <taxon>Streptomycetaceae</taxon>
        <taxon>Streptomyces</taxon>
    </lineage>
</organism>
<sequence length="204" mass="21699">MAEVTEHPFWAGLRDGTLPGEALVRFVEQDTGHLLPCFGRAFARCAAVTEDDGHARLLLRCAAETVASAPRLRETLADMAPRLGVRPPASPVPAHPATRGQCAAVTAAAATSWAAGIGALLPFMVFHLEVCRDLAAGQPPASRYRPWTDAYQPGEGTWSAVRAVLAMVDEFGAGATAAQRAELADWFCHAARHEWAFAEAALSL</sequence>
<feature type="domain" description="Thiaminase-2/PQQC" evidence="2">
    <location>
        <begin position="3"/>
        <end position="198"/>
    </location>
</feature>
<dbReference type="InterPro" id="IPR016084">
    <property type="entry name" value="Haem_Oase-like_multi-hlx"/>
</dbReference>
<reference evidence="3" key="1">
    <citation type="journal article" date="2010" name="Gene">
        <title>Isolation of the lysolipin gene cluster of Streptomyces tendae Tu 4042.</title>
        <authorList>
            <person name="Lopez P."/>
            <person name="Hornung A."/>
            <person name="Welzel K."/>
            <person name="Unsin C."/>
            <person name="Wohlleben W."/>
            <person name="Weber T."/>
            <person name="Pelzer S."/>
        </authorList>
    </citation>
    <scope>NUCLEOTIDE SEQUENCE</scope>
    <source>
        <strain evidence="3">Tu 4042</strain>
    </source>
</reference>
<dbReference type="AlphaFoldDB" id="A7DWK2"/>
<dbReference type="InterPro" id="IPR050967">
    <property type="entry name" value="Thiamine_Salvage_TenA"/>
</dbReference>
<gene>
    <name evidence="3" type="primary">llpRIII</name>
</gene>